<sequence>MKQIFRTISILAVVACFSSSVALSSGQEQGDAGSATSNVPTTPFEYPMAPDSLPTLQARTSYVMMHFWDAADMNKILSDTAKFNQAFHDFVSFIPYSYADSIKKSISILVEKMGEKPEHLLRMARRAEAEMYGPEADFWSEASYLMFLRPVLNNKKIKNKDKEYYLTQVKKLNSSQIGATFPSFPYTTRHGAGHNLYEYNTKYKYVLFHPSDCSDCSLTRLRLEADGVTSMLTEDNRLKIFVIAPDKPGSGWNAAMENYPYSWEIGYSPKAADMVDLRVLPTVYVLDENNKIIDRNLTVDQLLALSAAIYSTPTVPVAE</sequence>
<name>A0AC61S5C4_9BACT</name>
<gene>
    <name evidence="1" type="ORF">E5990_07655</name>
</gene>
<proteinExistence type="predicted"/>
<dbReference type="EMBL" id="SSTG01000094">
    <property type="protein sequence ID" value="THG47629.1"/>
    <property type="molecule type" value="Genomic_DNA"/>
</dbReference>
<evidence type="ECO:0000313" key="1">
    <source>
        <dbReference type="EMBL" id="THG47629.1"/>
    </source>
</evidence>
<accession>A0AC61S5C4</accession>
<dbReference type="Proteomes" id="UP000305401">
    <property type="component" value="Unassembled WGS sequence"/>
</dbReference>
<organism evidence="1 2">
    <name type="scientific">Muribaculum caecicola</name>
    <dbReference type="NCBI Taxonomy" id="3038144"/>
    <lineage>
        <taxon>Bacteria</taxon>
        <taxon>Pseudomonadati</taxon>
        <taxon>Bacteroidota</taxon>
        <taxon>Bacteroidia</taxon>
        <taxon>Bacteroidales</taxon>
        <taxon>Muribaculaceae</taxon>
        <taxon>Muribaculum</taxon>
    </lineage>
</organism>
<comment type="caution">
    <text evidence="1">The sequence shown here is derived from an EMBL/GenBank/DDBJ whole genome shotgun (WGS) entry which is preliminary data.</text>
</comment>
<protein>
    <submittedName>
        <fullName evidence="1">DUF5106 domain-containing protein</fullName>
    </submittedName>
</protein>
<reference evidence="1" key="1">
    <citation type="submission" date="2019-04" db="EMBL/GenBank/DDBJ databases">
        <title>Microbes associate with the intestines of laboratory mice.</title>
        <authorList>
            <person name="Navarre W."/>
            <person name="Wong E."/>
            <person name="Huang K.C."/>
            <person name="Tropini C."/>
            <person name="Ng K."/>
            <person name="Yu B."/>
        </authorList>
    </citation>
    <scope>NUCLEOTIDE SEQUENCE</scope>
    <source>
        <strain evidence="1">NM86_A22</strain>
    </source>
</reference>
<keyword evidence="2" id="KW-1185">Reference proteome</keyword>
<evidence type="ECO:0000313" key="2">
    <source>
        <dbReference type="Proteomes" id="UP000305401"/>
    </source>
</evidence>